<evidence type="ECO:0000313" key="2">
    <source>
        <dbReference type="EMBL" id="CEM31199.1"/>
    </source>
</evidence>
<organism evidence="2 3">
    <name type="scientific">Vitrella brassicaformis (strain CCMP3155)</name>
    <dbReference type="NCBI Taxonomy" id="1169540"/>
    <lineage>
        <taxon>Eukaryota</taxon>
        <taxon>Sar</taxon>
        <taxon>Alveolata</taxon>
        <taxon>Colpodellida</taxon>
        <taxon>Vitrellaceae</taxon>
        <taxon>Vitrella</taxon>
    </lineage>
</organism>
<dbReference type="AlphaFoldDB" id="A0A0G4GM30"/>
<keyword evidence="1" id="KW-0812">Transmembrane</keyword>
<keyword evidence="1" id="KW-1133">Transmembrane helix</keyword>
<sequence>MSGKKLYVEVAGISEDSMSGKKLYVEVAGISEDSEEIVRSMLMPYKPKQIVFDRDSDRAVLEVDQLSHQTLIELGLQNYTIRSLEAADVKGLFGLQEDETVKKEEPEPVKEAPLAASALRQRATEATSKDTSARVKLPETDAFKMLLDERFVCPLIAASLLCLLVLGLFFE</sequence>
<dbReference type="EMBL" id="CDMY01000718">
    <property type="protein sequence ID" value="CEM31199.1"/>
    <property type="molecule type" value="Genomic_DNA"/>
</dbReference>
<accession>A0A0G4GM30</accession>
<reference evidence="2 3" key="1">
    <citation type="submission" date="2014-11" db="EMBL/GenBank/DDBJ databases">
        <authorList>
            <person name="Zhu J."/>
            <person name="Qi W."/>
            <person name="Song R."/>
        </authorList>
    </citation>
    <scope>NUCLEOTIDE SEQUENCE [LARGE SCALE GENOMIC DNA]</scope>
</reference>
<evidence type="ECO:0000256" key="1">
    <source>
        <dbReference type="SAM" id="Phobius"/>
    </source>
</evidence>
<proteinExistence type="predicted"/>
<dbReference type="Proteomes" id="UP000041254">
    <property type="component" value="Unassembled WGS sequence"/>
</dbReference>
<evidence type="ECO:0000313" key="3">
    <source>
        <dbReference type="Proteomes" id="UP000041254"/>
    </source>
</evidence>
<dbReference type="VEuPathDB" id="CryptoDB:Vbra_10066"/>
<dbReference type="InParanoid" id="A0A0G4GM30"/>
<feature type="transmembrane region" description="Helical" evidence="1">
    <location>
        <begin position="151"/>
        <end position="170"/>
    </location>
</feature>
<keyword evidence="3" id="KW-1185">Reference proteome</keyword>
<gene>
    <name evidence="2" type="ORF">Vbra_10066</name>
</gene>
<name>A0A0G4GM30_VITBC</name>
<keyword evidence="1" id="KW-0472">Membrane</keyword>
<protein>
    <submittedName>
        <fullName evidence="2">Uncharacterized protein</fullName>
    </submittedName>
</protein>